<evidence type="ECO:0000256" key="4">
    <source>
        <dbReference type="ARBA" id="ARBA00022989"/>
    </source>
</evidence>
<feature type="transmembrane region" description="Helical" evidence="6">
    <location>
        <begin position="264"/>
        <end position="284"/>
    </location>
</feature>
<gene>
    <name evidence="8" type="ORF">FKV70_06195</name>
</gene>
<feature type="transmembrane region" description="Helical" evidence="6">
    <location>
        <begin position="12"/>
        <end position="33"/>
    </location>
</feature>
<dbReference type="RefSeq" id="WP_142612129.1">
    <property type="nucleotide sequence ID" value="NZ_VIJZ01000002.1"/>
</dbReference>
<feature type="transmembrane region" description="Helical" evidence="6">
    <location>
        <begin position="222"/>
        <end position="243"/>
    </location>
</feature>
<keyword evidence="3 6" id="KW-0812">Transmembrane</keyword>
<proteinExistence type="predicted"/>
<organism evidence="8 9">
    <name type="scientific">Paenibacillus ottowii</name>
    <dbReference type="NCBI Taxonomy" id="2315729"/>
    <lineage>
        <taxon>Bacteria</taxon>
        <taxon>Bacillati</taxon>
        <taxon>Bacillota</taxon>
        <taxon>Bacilli</taxon>
        <taxon>Bacillales</taxon>
        <taxon>Paenibacillaceae</taxon>
        <taxon>Paenibacillus</taxon>
    </lineage>
</organism>
<dbReference type="EMBL" id="VIJZ01000002">
    <property type="protein sequence ID" value="TQS00365.1"/>
    <property type="molecule type" value="Genomic_DNA"/>
</dbReference>
<evidence type="ECO:0000256" key="3">
    <source>
        <dbReference type="ARBA" id="ARBA00022692"/>
    </source>
</evidence>
<evidence type="ECO:0000256" key="6">
    <source>
        <dbReference type="SAM" id="Phobius"/>
    </source>
</evidence>
<name>A0ABY3B8Z8_9BACL</name>
<evidence type="ECO:0000256" key="5">
    <source>
        <dbReference type="ARBA" id="ARBA00023136"/>
    </source>
</evidence>
<keyword evidence="2" id="KW-1003">Cell membrane</keyword>
<evidence type="ECO:0000256" key="2">
    <source>
        <dbReference type="ARBA" id="ARBA00022475"/>
    </source>
</evidence>
<evidence type="ECO:0000259" key="7">
    <source>
        <dbReference type="Pfam" id="PF02687"/>
    </source>
</evidence>
<dbReference type="Proteomes" id="UP000319219">
    <property type="component" value="Unassembled WGS sequence"/>
</dbReference>
<comment type="subcellular location">
    <subcellularLocation>
        <location evidence="1">Cell membrane</location>
        <topology evidence="1">Multi-pass membrane protein</topology>
    </subcellularLocation>
</comment>
<dbReference type="InterPro" id="IPR003838">
    <property type="entry name" value="ABC3_permease_C"/>
</dbReference>
<reference evidence="8 9" key="1">
    <citation type="submission" date="2019-07" db="EMBL/GenBank/DDBJ databases">
        <title>Paenibacillus ottowii sp. nov. isolated from a fermentation system processing bovine manure.</title>
        <authorList>
            <person name="Velazquez L.F."/>
            <person name="Rajbanshi S."/>
            <person name="Guan S."/>
            <person name="Hinchee M."/>
            <person name="Welsh A."/>
        </authorList>
    </citation>
    <scope>NUCLEOTIDE SEQUENCE [LARGE SCALE GENOMIC DNA]</scope>
    <source>
        <strain evidence="8 9">MS2379</strain>
    </source>
</reference>
<feature type="transmembrane region" description="Helical" evidence="6">
    <location>
        <begin position="304"/>
        <end position="324"/>
    </location>
</feature>
<comment type="caution">
    <text evidence="8">The sequence shown here is derived from an EMBL/GenBank/DDBJ whole genome shotgun (WGS) entry which is preliminary data.</text>
</comment>
<keyword evidence="5 6" id="KW-0472">Membrane</keyword>
<dbReference type="Pfam" id="PF02687">
    <property type="entry name" value="FtsX"/>
    <property type="match status" value="1"/>
</dbReference>
<evidence type="ECO:0000256" key="1">
    <source>
        <dbReference type="ARBA" id="ARBA00004651"/>
    </source>
</evidence>
<accession>A0ABY3B8Z8</accession>
<keyword evidence="4 6" id="KW-1133">Transmembrane helix</keyword>
<evidence type="ECO:0000313" key="8">
    <source>
        <dbReference type="EMBL" id="TQS00365.1"/>
    </source>
</evidence>
<keyword evidence="9" id="KW-1185">Reference proteome</keyword>
<protein>
    <submittedName>
        <fullName evidence="8">ABC transporter permease</fullName>
    </submittedName>
</protein>
<feature type="domain" description="ABC3 transporter permease C-terminal" evidence="7">
    <location>
        <begin position="223"/>
        <end position="325"/>
    </location>
</feature>
<sequence length="330" mass="37947">MNNIRITRVKVLDVLLFIAITLFSFSCLFTLFYNENVNLVKKLSNNFYDDNALFFKTSKTELDFTSLYEALPNDTVLFGRFYGQGEDIRGVIYKGDYVPPNLISGRFFSESDFISNSHVAVIGKDVPINKTINEKKYVEYNHMDYEVIGIIGYNIPTRIDRTILLNLNADNITSSVEYIVSSSTIQNGLNFIGNEKMFGQVSVYDKENVNILHIIDRGNNQLITSIIFIFVLFVNSLSVMIFWNEKKNTEMKIKWSNGYTKKKILIDVWKDFFPILLLSLISALGSSWFFGKYMHDVELSLQPAMLGATILLLLFSFLVIGISYRKMTQR</sequence>
<dbReference type="PROSITE" id="PS51257">
    <property type="entry name" value="PROKAR_LIPOPROTEIN"/>
    <property type="match status" value="1"/>
</dbReference>
<evidence type="ECO:0000313" key="9">
    <source>
        <dbReference type="Proteomes" id="UP000319219"/>
    </source>
</evidence>